<dbReference type="RefSeq" id="XP_007745779.1">
    <property type="nucleotide sequence ID" value="XM_007747589.1"/>
</dbReference>
<evidence type="ECO:0000313" key="1">
    <source>
        <dbReference type="EMBL" id="EXJ69927.1"/>
    </source>
</evidence>
<dbReference type="Proteomes" id="UP000019471">
    <property type="component" value="Unassembled WGS sequence"/>
</dbReference>
<dbReference type="EMBL" id="AMGX01000010">
    <property type="protein sequence ID" value="EXJ69927.1"/>
    <property type="molecule type" value="Genomic_DNA"/>
</dbReference>
<evidence type="ECO:0000313" key="2">
    <source>
        <dbReference type="Proteomes" id="UP000019471"/>
    </source>
</evidence>
<dbReference type="STRING" id="1182543.W9WP30"/>
<accession>W9WP30</accession>
<proteinExistence type="predicted"/>
<keyword evidence="2" id="KW-1185">Reference proteome</keyword>
<organism evidence="1 2">
    <name type="scientific">Cladophialophora psammophila CBS 110553</name>
    <dbReference type="NCBI Taxonomy" id="1182543"/>
    <lineage>
        <taxon>Eukaryota</taxon>
        <taxon>Fungi</taxon>
        <taxon>Dikarya</taxon>
        <taxon>Ascomycota</taxon>
        <taxon>Pezizomycotina</taxon>
        <taxon>Eurotiomycetes</taxon>
        <taxon>Chaetothyriomycetidae</taxon>
        <taxon>Chaetothyriales</taxon>
        <taxon>Herpotrichiellaceae</taxon>
        <taxon>Cladophialophora</taxon>
    </lineage>
</organism>
<reference evidence="1 2" key="1">
    <citation type="submission" date="2013-03" db="EMBL/GenBank/DDBJ databases">
        <title>The Genome Sequence of Cladophialophora psammophila CBS 110553.</title>
        <authorList>
            <consortium name="The Broad Institute Genomics Platform"/>
            <person name="Cuomo C."/>
            <person name="de Hoog S."/>
            <person name="Gorbushina A."/>
            <person name="Walker B."/>
            <person name="Young S.K."/>
            <person name="Zeng Q."/>
            <person name="Gargeya S."/>
            <person name="Fitzgerald M."/>
            <person name="Haas B."/>
            <person name="Abouelleil A."/>
            <person name="Allen A.W."/>
            <person name="Alvarado L."/>
            <person name="Arachchi H.M."/>
            <person name="Berlin A.M."/>
            <person name="Chapman S.B."/>
            <person name="Gainer-Dewar J."/>
            <person name="Goldberg J."/>
            <person name="Griggs A."/>
            <person name="Gujja S."/>
            <person name="Hansen M."/>
            <person name="Howarth C."/>
            <person name="Imamovic A."/>
            <person name="Ireland A."/>
            <person name="Larimer J."/>
            <person name="McCowan C."/>
            <person name="Murphy C."/>
            <person name="Pearson M."/>
            <person name="Poon T.W."/>
            <person name="Priest M."/>
            <person name="Roberts A."/>
            <person name="Saif S."/>
            <person name="Shea T."/>
            <person name="Sisk P."/>
            <person name="Sykes S."/>
            <person name="Wortman J."/>
            <person name="Nusbaum C."/>
            <person name="Birren B."/>
        </authorList>
    </citation>
    <scope>NUCLEOTIDE SEQUENCE [LARGE SCALE GENOMIC DNA]</scope>
    <source>
        <strain evidence="1 2">CBS 110553</strain>
    </source>
</reference>
<dbReference type="AlphaFoldDB" id="W9WP30"/>
<sequence length="436" mass="49029">MSSVDRLSKIAARADLASQVLTLEVHRHYLKALPFDACIRAGNLAARLQRMHPLDAASHALELSRAYKDELDAQLRFSTDGPALLSSSLKKFPRLQCFVHCSPSSRTKEGDCLLDEDSDLLRRTGIRTLDGGTQYLLMTSALQKCRGLKPVSIDLPSFYWWEFYNCMEIPHAKELFERVTRFKLTFEVKSFDRAPCPLTRGNSHWKKGLARYLDQVAGYLPAAEQLWLGFDELPVEAGHQRTHPVRGYALTRMTSLLLHSSSNHETSLPRLNSLTLENTAVRLNVLCDFIAQHSQPLRSLSIINIRLIGAAGTPSSPNGGILALAIKLILFLNKETHLDRFSMQGTFLDSDGARLLCSPKGKDSILHEVEEYVCHRRGDFPFHRPEMFLQALDVHWRSATVAGNKITIPGPRNCRVEITLGSDDSWYFEAPDSLHP</sequence>
<protein>
    <submittedName>
        <fullName evidence="1">Uncharacterized protein</fullName>
    </submittedName>
</protein>
<dbReference type="HOGENOM" id="CLU_636164_0_0_1"/>
<dbReference type="OrthoDB" id="4145521at2759"/>
<dbReference type="GeneID" id="19191706"/>
<gene>
    <name evidence="1" type="ORF">A1O5_07000</name>
</gene>
<name>W9WP30_9EURO</name>
<comment type="caution">
    <text evidence="1">The sequence shown here is derived from an EMBL/GenBank/DDBJ whole genome shotgun (WGS) entry which is preliminary data.</text>
</comment>